<proteinExistence type="predicted"/>
<evidence type="ECO:0000313" key="2">
    <source>
        <dbReference type="Proteomes" id="UP000199427"/>
    </source>
</evidence>
<name>A0A1H9KPS7_9BACI</name>
<gene>
    <name evidence="1" type="ORF">SAMN05216362_1403</name>
</gene>
<reference evidence="1 2" key="1">
    <citation type="submission" date="2016-10" db="EMBL/GenBank/DDBJ databases">
        <authorList>
            <person name="de Groot N.N."/>
        </authorList>
    </citation>
    <scope>NUCLEOTIDE SEQUENCE [LARGE SCALE GENOMIC DNA]</scope>
    <source>
        <strain evidence="1 2">DSM 21633</strain>
    </source>
</reference>
<organism evidence="1 2">
    <name type="scientific">Piscibacillus halophilus</name>
    <dbReference type="NCBI Taxonomy" id="571933"/>
    <lineage>
        <taxon>Bacteria</taxon>
        <taxon>Bacillati</taxon>
        <taxon>Bacillota</taxon>
        <taxon>Bacilli</taxon>
        <taxon>Bacillales</taxon>
        <taxon>Bacillaceae</taxon>
        <taxon>Piscibacillus</taxon>
    </lineage>
</organism>
<dbReference type="EMBL" id="FOES01000040">
    <property type="protein sequence ID" value="SER01112.1"/>
    <property type="molecule type" value="Genomic_DNA"/>
</dbReference>
<accession>A0A1H9KPS7</accession>
<dbReference type="Pfam" id="PF13289">
    <property type="entry name" value="SIR2_2"/>
    <property type="match status" value="1"/>
</dbReference>
<protein>
    <submittedName>
        <fullName evidence="1">SIR2-like domain-containing protein</fullName>
    </submittedName>
</protein>
<dbReference type="RefSeq" id="WP_091775248.1">
    <property type="nucleotide sequence ID" value="NZ_FOES01000040.1"/>
</dbReference>
<dbReference type="AlphaFoldDB" id="A0A1H9KPS7"/>
<dbReference type="OrthoDB" id="9808492at2"/>
<evidence type="ECO:0000313" key="1">
    <source>
        <dbReference type="EMBL" id="SER01112.1"/>
    </source>
</evidence>
<dbReference type="STRING" id="571933.SAMN05216362_1403"/>
<dbReference type="Proteomes" id="UP000199427">
    <property type="component" value="Unassembled WGS sequence"/>
</dbReference>
<keyword evidence="2" id="KW-1185">Reference proteome</keyword>
<sequence length="372" mass="43373">MSSDGSLYHYHGDKNIIEGLDLDDQKLKISSFIRKNLISDNLNFLVGSGCSFGAIPSMGTTFNEIKQDLDQDALGKYKCEENGDIESYLNWLNTAIIFLNETNIEENIDPYYENFKKTKQALVDSININYEEKLDTLNLYTDFFNEIFAVRENKDFSPLNIFTTNYDLFNEIAMEKSNIRYTNGFRGTIYRTFDPSDFHLRLVDDLNRYKEKWSIVRKFVKLYKIHGSINWFYDSKINKVTQGTVNDSQVENVLIYPTINKHIETQQTPYSELFREFTINLQKSNSTLIVLGYGFPDQHINQLMSQALSNEDFTLIIFGSLEEEKVKSFFDQHKRLRNVHFIGGRYAFDSQKADGHHFKNIVSYLKGDDINE</sequence>